<sequence>MEEDTVEDEEDRKFQQLEEEFCNLETFLRKCKKLLRSKITYKMYPTKTETEGAISSLQTIISTDEEIENDVKLVPEFLGLVLNRKWKQVKKTVLSVCMELDAAECKYLKRDTVESKLNKPSSIELANFDVWKESALLRFGIEPEEVLKYDTELAEECIDESLPTQMAKQFCVIYDVNWSEAFSQAKQHFVDDKEDEEIIKDIATLTQLVFDYFKIKVTNQVKQMTTVMTKIVTEPIIVKQKSSRTPASTTKSLNTTEKEYKTVLPYARLAVRDTIRFSLPVLMKEFTATQISRQLKPYLSLDKVNNFIENCSQFSWNINVMETPMVLVWPTDATKNKLFHYFRYFTKFGTDFDHGVWPALLLNEGGPTMVRAVNDRLNPFVFQTEVVFKYQLKKELEITIMSKLQFSFSVLDRFIHDVQKPVAHPTSGDAKRASSAIDDIINNVPLIDELNVKGLRDLIKLAEKGKFTDMKNKASEAISDYQIIESFYKKKVLPTSESIDSNEKEKQPKLKEVTDSLLNPSYKLMDNYTADDRPHGQDLVNSRLLHQHNTTEINERRDQEASFSIHNQNPMITDISDTNRPTKVAEQFSALYDNEWTDAFDAIARLEGKKANIEKEIIIYLDDVLRNIYVYTVKRVPALVDNIALQLEQTMLDPVSSTKEKVTNPSVIHNSKFQRYAKTCVKETAKLSIQALIQDFKKTELRPSLQKYQDNFNVNKYMDKCIEICWFMNVLDPPMVLKWPMEHQNAEDLVANFRHYTKAGIQLDFAVWPALLFYDQGPLVVKGVMQMK</sequence>
<evidence type="ECO:0000259" key="1">
    <source>
        <dbReference type="Pfam" id="PF16026"/>
    </source>
</evidence>
<reference evidence="2" key="1">
    <citation type="submission" date="2021-03" db="EMBL/GenBank/DDBJ databases">
        <authorList>
            <person name="Bekaert M."/>
        </authorList>
    </citation>
    <scope>NUCLEOTIDE SEQUENCE</scope>
</reference>
<dbReference type="InterPro" id="IPR031981">
    <property type="entry name" value="MIEAP_C"/>
</dbReference>
<dbReference type="AlphaFoldDB" id="A0A8S3TEA8"/>
<accession>A0A8S3TEA8</accession>
<feature type="domain" description="Mitochondria-eating protein C-terminal" evidence="1">
    <location>
        <begin position="580"/>
        <end position="785"/>
    </location>
</feature>
<comment type="caution">
    <text evidence="2">The sequence shown here is derived from an EMBL/GenBank/DDBJ whole genome shotgun (WGS) entry which is preliminary data.</text>
</comment>
<gene>
    <name evidence="2" type="ORF">MEDL_42761</name>
</gene>
<name>A0A8S3TEA8_MYTED</name>
<evidence type="ECO:0000313" key="2">
    <source>
        <dbReference type="EMBL" id="CAG2229815.1"/>
    </source>
</evidence>
<dbReference type="OrthoDB" id="6101247at2759"/>
<dbReference type="Pfam" id="PF16026">
    <property type="entry name" value="MIEAP"/>
    <property type="match status" value="1"/>
</dbReference>
<organism evidence="2 3">
    <name type="scientific">Mytilus edulis</name>
    <name type="common">Blue mussel</name>
    <dbReference type="NCBI Taxonomy" id="6550"/>
    <lineage>
        <taxon>Eukaryota</taxon>
        <taxon>Metazoa</taxon>
        <taxon>Spiralia</taxon>
        <taxon>Lophotrochozoa</taxon>
        <taxon>Mollusca</taxon>
        <taxon>Bivalvia</taxon>
        <taxon>Autobranchia</taxon>
        <taxon>Pteriomorphia</taxon>
        <taxon>Mytilida</taxon>
        <taxon>Mytiloidea</taxon>
        <taxon>Mytilidae</taxon>
        <taxon>Mytilinae</taxon>
        <taxon>Mytilus</taxon>
    </lineage>
</organism>
<protein>
    <recommendedName>
        <fullName evidence="1">Mitochondria-eating protein C-terminal domain-containing protein</fullName>
    </recommendedName>
</protein>
<evidence type="ECO:0000313" key="3">
    <source>
        <dbReference type="Proteomes" id="UP000683360"/>
    </source>
</evidence>
<keyword evidence="3" id="KW-1185">Reference proteome</keyword>
<dbReference type="Proteomes" id="UP000683360">
    <property type="component" value="Unassembled WGS sequence"/>
</dbReference>
<proteinExistence type="predicted"/>
<dbReference type="EMBL" id="CAJPWZ010002038">
    <property type="protein sequence ID" value="CAG2229815.1"/>
    <property type="molecule type" value="Genomic_DNA"/>
</dbReference>